<gene>
    <name evidence="29" type="primary">LOC106584732</name>
</gene>
<dbReference type="Pfam" id="PF00200">
    <property type="entry name" value="Disintegrin"/>
    <property type="match status" value="1"/>
</dbReference>
<dbReference type="InterPro" id="IPR024079">
    <property type="entry name" value="MetalloPept_cat_dom_sf"/>
</dbReference>
<keyword evidence="14" id="KW-0914">Notch signaling pathway</keyword>
<keyword evidence="20" id="KW-1015">Disulfide bond</keyword>
<evidence type="ECO:0000256" key="6">
    <source>
        <dbReference type="ARBA" id="ARBA00022553"/>
    </source>
</evidence>
<keyword evidence="13 23" id="KW-0862">Zinc</keyword>
<evidence type="ECO:0000313" key="29">
    <source>
        <dbReference type="RefSeq" id="XP_045562345.1"/>
    </source>
</evidence>
<dbReference type="InterPro" id="IPR034025">
    <property type="entry name" value="ADAM10_ADAM17"/>
</dbReference>
<evidence type="ECO:0000256" key="22">
    <source>
        <dbReference type="ARBA" id="ARBA00032724"/>
    </source>
</evidence>
<evidence type="ECO:0000259" key="27">
    <source>
        <dbReference type="PROSITE" id="PS50215"/>
    </source>
</evidence>
<dbReference type="InterPro" id="IPR001762">
    <property type="entry name" value="Disintegrin_dom"/>
</dbReference>
<keyword evidence="18 24" id="KW-0472">Membrane</keyword>
<dbReference type="EC" id="3.4.24.81" evidence="4"/>
<dbReference type="InterPro" id="IPR036436">
    <property type="entry name" value="Disintegrin_dom_sf"/>
</dbReference>
<dbReference type="CDD" id="cd04270">
    <property type="entry name" value="ZnMc_TACE_like"/>
    <property type="match status" value="1"/>
</dbReference>
<evidence type="ECO:0000256" key="10">
    <source>
        <dbReference type="ARBA" id="ARBA00022723"/>
    </source>
</evidence>
<keyword evidence="6" id="KW-0597">Phosphoprotein</keyword>
<feature type="domain" description="Peptidase M12B" evidence="27">
    <location>
        <begin position="225"/>
        <end position="461"/>
    </location>
</feature>
<dbReference type="PANTHER" id="PTHR45702">
    <property type="entry name" value="ADAM10/ADAM17 METALLOPEPTIDASE FAMILY MEMBER"/>
    <property type="match status" value="1"/>
</dbReference>
<dbReference type="Pfam" id="PF13574">
    <property type="entry name" value="Reprolysin_2"/>
    <property type="match status" value="1"/>
</dbReference>
<evidence type="ECO:0000256" key="9">
    <source>
        <dbReference type="ARBA" id="ARBA00022692"/>
    </source>
</evidence>
<comment type="subcellular location">
    <subcellularLocation>
        <location evidence="3">Membrane</location>
        <topology evidence="3">Single-pass type I membrane protein</topology>
    </subcellularLocation>
</comment>
<dbReference type="Gene3D" id="4.10.70.10">
    <property type="entry name" value="Disintegrin domain"/>
    <property type="match status" value="1"/>
</dbReference>
<evidence type="ECO:0000256" key="1">
    <source>
        <dbReference type="ARBA" id="ARBA00001809"/>
    </source>
</evidence>
<evidence type="ECO:0000256" key="15">
    <source>
        <dbReference type="ARBA" id="ARBA00022989"/>
    </source>
</evidence>
<proteinExistence type="predicted"/>
<dbReference type="PROSITE" id="PS50214">
    <property type="entry name" value="DISINTEGRIN_2"/>
    <property type="match status" value="1"/>
</dbReference>
<dbReference type="Gene3D" id="3.40.390.10">
    <property type="entry name" value="Collagenase (Catalytic Domain)"/>
    <property type="match status" value="1"/>
</dbReference>
<evidence type="ECO:0000256" key="2">
    <source>
        <dbReference type="ARBA" id="ARBA00001947"/>
    </source>
</evidence>
<feature type="active site" evidence="23">
    <location>
        <position position="389"/>
    </location>
</feature>
<feature type="domain" description="Disintegrin" evidence="26">
    <location>
        <begin position="462"/>
        <end position="556"/>
    </location>
</feature>
<keyword evidence="9 24" id="KW-0812">Transmembrane</keyword>
<feature type="transmembrane region" description="Helical" evidence="24">
    <location>
        <begin position="682"/>
        <end position="702"/>
    </location>
</feature>
<feature type="binding site" evidence="23">
    <location>
        <position position="388"/>
    </location>
    <ligand>
        <name>Zn(2+)</name>
        <dbReference type="ChEBI" id="CHEBI:29105"/>
        <note>catalytic</note>
    </ligand>
</feature>
<dbReference type="PROSITE" id="PS50215">
    <property type="entry name" value="ADAM_MEPRO"/>
    <property type="match status" value="1"/>
</dbReference>
<keyword evidence="19" id="KW-0865">Zymogen</keyword>
<accession>A0ABM3DU62</accession>
<keyword evidence="17 29" id="KW-0482">Metalloprotease</keyword>
<evidence type="ECO:0000256" key="24">
    <source>
        <dbReference type="SAM" id="Phobius"/>
    </source>
</evidence>
<evidence type="ECO:0000313" key="28">
    <source>
        <dbReference type="Proteomes" id="UP001652741"/>
    </source>
</evidence>
<evidence type="ECO:0000256" key="21">
    <source>
        <dbReference type="ARBA" id="ARBA00023180"/>
    </source>
</evidence>
<evidence type="ECO:0000256" key="20">
    <source>
        <dbReference type="ARBA" id="ARBA00023157"/>
    </source>
</evidence>
<evidence type="ECO:0000256" key="8">
    <source>
        <dbReference type="ARBA" id="ARBA00022685"/>
    </source>
</evidence>
<keyword evidence="10 23" id="KW-0479">Metal-binding</keyword>
<dbReference type="SMART" id="SM00050">
    <property type="entry name" value="DISIN"/>
    <property type="match status" value="1"/>
</dbReference>
<sequence>MDLADMLVVKFFCFVYLINYTQGYHYGNPLNKYVRHYEGLSYNTYELHDKHLRVKRALHHQDKFLHLDFHAHGRHFNLRMKRDTSLFAEDLKVDMGGQEVNYDTSHVYTGEIYGEKGTLSHGSVVDGKFEGFIQTYQGTFYVEPAERYLKDRDVPFHSVIYHEDDINYPHKYGPEGGCADHSVFERMKKYQATAMEEPNKKLHAEEASSDPVLLRKRRTAQIEKNTCQLFIQTDHLFFKYYKTREAVIAQISSHIKAIDAIYQGTDFMGIRNISFMVKRIRINTTTDERDRSNPFRFANIGVEKFLELNSEQNHDDYCLAYVFTDRDFDDGVLGLAWVGAPAGSSGGICEKSKLYSDGKKKSLNTGIITVQNYASHVPPKVSHITFAHEVGHNFGSPHDSGSECTPGESKTQDKKEKGNYIMYARATSGDKLNNNKFSVCSVRNISQVLEKKRGSCFVESGQPICGNGLVEPGEECDCGYSDQCRDQCCYDADQPDNRKCKLKPNKVCSPSQGPCCTPECYYKGRNEKCREESECAHQGMCNGGTAQCPTSEPKANFTACHGETQVCLNGGCSGSICEKYGLEVCTCASVEGKDETDELCHVCCSEKMNPNTCSSTGSEKLARFFNKKITTLPAGSPCNDFKGYCDVFMRCRLVDADGPLARLKKAIFNPELYENIAEWIVAHWWAVLLMGIALIMLMAGFIKICSVHTPSSNPKLPPPKPLPGECLSSHPALPYKPLPGECLSSHPALPYKPLPGECLSSHPAVPYKPLPGECLSSHPALPPKPLPGECLSSHPALPPKPLPGECLLSHPLSHPNHYQVSVCCHTQLSHINHYQVSVCRHTQLSHINHYQVSVCRHTQLSHINHYQVSVCRHTQLSHINHYQVSVCRHTQLSHINHYQVSVCRHTQLSHPNHYQVSVCRHTHSPTESTTR</sequence>
<reference evidence="29" key="1">
    <citation type="submission" date="2025-08" db="UniProtKB">
        <authorList>
            <consortium name="RefSeq"/>
        </authorList>
    </citation>
    <scope>IDENTIFICATION</scope>
</reference>
<feature type="chain" id="PRO_5046844831" description="Disintegrin and metalloproteinase domain-containing protein 10" evidence="25">
    <location>
        <begin position="24"/>
        <end position="931"/>
    </location>
</feature>
<dbReference type="SUPFAM" id="SSF57552">
    <property type="entry name" value="Blood coagulation inhibitor (disintegrin)"/>
    <property type="match status" value="1"/>
</dbReference>
<evidence type="ECO:0000256" key="7">
    <source>
        <dbReference type="ARBA" id="ARBA00022670"/>
    </source>
</evidence>
<comment type="caution">
    <text evidence="23">Lacks conserved residue(s) required for the propagation of feature annotation.</text>
</comment>
<feature type="signal peptide" evidence="25">
    <location>
        <begin position="1"/>
        <end position="23"/>
    </location>
</feature>
<evidence type="ECO:0000256" key="25">
    <source>
        <dbReference type="SAM" id="SignalP"/>
    </source>
</evidence>
<dbReference type="Pfam" id="PF21299">
    <property type="entry name" value="ADAM10_Cys-rich"/>
    <property type="match status" value="1"/>
</dbReference>
<keyword evidence="15 24" id="KW-1133">Transmembrane helix</keyword>
<keyword evidence="12" id="KW-0378">Hydrolase</keyword>
<evidence type="ECO:0000256" key="19">
    <source>
        <dbReference type="ARBA" id="ARBA00023145"/>
    </source>
</evidence>
<keyword evidence="21" id="KW-0325">Glycoprotein</keyword>
<evidence type="ECO:0000256" key="14">
    <source>
        <dbReference type="ARBA" id="ARBA00022976"/>
    </source>
</evidence>
<name>A0ABM3DU62_SALSA</name>
<evidence type="ECO:0000256" key="12">
    <source>
        <dbReference type="ARBA" id="ARBA00022801"/>
    </source>
</evidence>
<protein>
    <recommendedName>
        <fullName evidence="5">Disintegrin and metalloproteinase domain-containing protein 10</fullName>
        <ecNumber evidence="4">3.4.24.81</ecNumber>
    </recommendedName>
    <alternativeName>
        <fullName evidence="22">Kuzbanian protein homolog</fullName>
    </alternativeName>
</protein>
<evidence type="ECO:0000256" key="5">
    <source>
        <dbReference type="ARBA" id="ARBA00020518"/>
    </source>
</evidence>
<evidence type="ECO:0000256" key="11">
    <source>
        <dbReference type="ARBA" id="ARBA00022729"/>
    </source>
</evidence>
<dbReference type="PANTHER" id="PTHR45702:SF4">
    <property type="entry name" value="DISINTEGRIN AND METALLOPROTEINASE DOMAIN-CONTAINING PROTEIN 10"/>
    <property type="match status" value="1"/>
</dbReference>
<evidence type="ECO:0000256" key="18">
    <source>
        <dbReference type="ARBA" id="ARBA00023136"/>
    </source>
</evidence>
<feature type="binding site" evidence="23">
    <location>
        <position position="392"/>
    </location>
    <ligand>
        <name>Zn(2+)</name>
        <dbReference type="ChEBI" id="CHEBI:29105"/>
        <note>catalytic</note>
    </ligand>
</feature>
<dbReference type="InterPro" id="IPR049038">
    <property type="entry name" value="ADAM10_Cys-rich"/>
</dbReference>
<dbReference type="Proteomes" id="UP001652741">
    <property type="component" value="Chromosome ssa23"/>
</dbReference>
<dbReference type="InterPro" id="IPR051489">
    <property type="entry name" value="ADAM_Metalloproteinase"/>
</dbReference>
<evidence type="ECO:0000256" key="17">
    <source>
        <dbReference type="ARBA" id="ARBA00023049"/>
    </source>
</evidence>
<keyword evidence="11 25" id="KW-0732">Signal</keyword>
<keyword evidence="28" id="KW-1185">Reference proteome</keyword>
<evidence type="ECO:0000256" key="3">
    <source>
        <dbReference type="ARBA" id="ARBA00004479"/>
    </source>
</evidence>
<evidence type="ECO:0000256" key="13">
    <source>
        <dbReference type="ARBA" id="ARBA00022833"/>
    </source>
</evidence>
<organism evidence="28 29">
    <name type="scientific">Salmo salar</name>
    <name type="common">Atlantic salmon</name>
    <dbReference type="NCBI Taxonomy" id="8030"/>
    <lineage>
        <taxon>Eukaryota</taxon>
        <taxon>Metazoa</taxon>
        <taxon>Chordata</taxon>
        <taxon>Craniata</taxon>
        <taxon>Vertebrata</taxon>
        <taxon>Euteleostomi</taxon>
        <taxon>Actinopterygii</taxon>
        <taxon>Neopterygii</taxon>
        <taxon>Teleostei</taxon>
        <taxon>Protacanthopterygii</taxon>
        <taxon>Salmoniformes</taxon>
        <taxon>Salmonidae</taxon>
        <taxon>Salmoninae</taxon>
        <taxon>Salmo</taxon>
    </lineage>
</organism>
<evidence type="ECO:0000259" key="26">
    <source>
        <dbReference type="PROSITE" id="PS50214"/>
    </source>
</evidence>
<dbReference type="RefSeq" id="XP_045562345.1">
    <property type="nucleotide sequence ID" value="XM_045706389.1"/>
</dbReference>
<evidence type="ECO:0000256" key="4">
    <source>
        <dbReference type="ARBA" id="ARBA00012332"/>
    </source>
</evidence>
<dbReference type="SUPFAM" id="SSF55486">
    <property type="entry name" value="Metalloproteases ('zincins'), catalytic domain"/>
    <property type="match status" value="1"/>
</dbReference>
<keyword evidence="16" id="KW-0729">SH3-binding</keyword>
<comment type="cofactor">
    <cofactor evidence="2">
        <name>Zn(2+)</name>
        <dbReference type="ChEBI" id="CHEBI:29105"/>
    </cofactor>
</comment>
<evidence type="ECO:0000256" key="23">
    <source>
        <dbReference type="PROSITE-ProRule" id="PRU00276"/>
    </source>
</evidence>
<keyword evidence="7" id="KW-0645">Protease</keyword>
<feature type="binding site" evidence="23">
    <location>
        <position position="398"/>
    </location>
    <ligand>
        <name>Zn(2+)</name>
        <dbReference type="ChEBI" id="CHEBI:29105"/>
        <note>catalytic</note>
    </ligand>
</feature>
<keyword evidence="8" id="KW-0165">Cleavage on pair of basic residues</keyword>
<evidence type="ECO:0000256" key="16">
    <source>
        <dbReference type="ARBA" id="ARBA00023036"/>
    </source>
</evidence>
<dbReference type="InterPro" id="IPR001590">
    <property type="entry name" value="Peptidase_M12B"/>
</dbReference>
<dbReference type="GeneID" id="106584732"/>
<comment type="catalytic activity">
    <reaction evidence="1">
        <text>Endopeptidase of broad specificity.</text>
        <dbReference type="EC" id="3.4.24.81"/>
    </reaction>
</comment>